<gene>
    <name evidence="4" type="ORF">BCR26_01755</name>
</gene>
<feature type="compositionally biased region" description="Basic and acidic residues" evidence="1">
    <location>
        <begin position="46"/>
        <end position="57"/>
    </location>
</feature>
<feature type="region of interest" description="Disordered" evidence="1">
    <location>
        <begin position="36"/>
        <end position="93"/>
    </location>
</feature>
<dbReference type="InterPro" id="IPR003961">
    <property type="entry name" value="FN3_dom"/>
</dbReference>
<proteinExistence type="predicted"/>
<evidence type="ECO:0000313" key="5">
    <source>
        <dbReference type="Proteomes" id="UP000095256"/>
    </source>
</evidence>
<feature type="compositionally biased region" description="Polar residues" evidence="1">
    <location>
        <begin position="58"/>
        <end position="67"/>
    </location>
</feature>
<keyword evidence="5" id="KW-1185">Reference proteome</keyword>
<name>A0A1E5KYQ8_9ENTE</name>
<dbReference type="Gene3D" id="2.60.40.10">
    <property type="entry name" value="Immunoglobulins"/>
    <property type="match status" value="1"/>
</dbReference>
<dbReference type="EMBL" id="MIEK01000012">
    <property type="protein sequence ID" value="OEH83021.1"/>
    <property type="molecule type" value="Genomic_DNA"/>
</dbReference>
<dbReference type="CDD" id="cd00063">
    <property type="entry name" value="FN3"/>
    <property type="match status" value="1"/>
</dbReference>
<feature type="signal peptide" evidence="2">
    <location>
        <begin position="1"/>
        <end position="25"/>
    </location>
</feature>
<dbReference type="STRING" id="762845.BCR26_01755"/>
<evidence type="ECO:0000259" key="3">
    <source>
        <dbReference type="PROSITE" id="PS50853"/>
    </source>
</evidence>
<accession>A0A1E5KYQ8</accession>
<comment type="caution">
    <text evidence="4">The sequence shown here is derived from an EMBL/GenBank/DDBJ whole genome shotgun (WGS) entry which is preliminary data.</text>
</comment>
<dbReference type="SUPFAM" id="SSF49265">
    <property type="entry name" value="Fibronectin type III"/>
    <property type="match status" value="1"/>
</dbReference>
<dbReference type="InterPro" id="IPR036116">
    <property type="entry name" value="FN3_sf"/>
</dbReference>
<evidence type="ECO:0000256" key="2">
    <source>
        <dbReference type="SAM" id="SignalP"/>
    </source>
</evidence>
<sequence>MKKLNKIIVLAVFISFILNSCFAVKAQAISEGQTEKLEKTVTTSSKVKDEATSKESTIEPSSDSSENPEIVNSDKNIEVPETVESSDMTSESSSEIHKIEKREYLASKQDSDSYWLVSTEAQLRTYLLEGKKLFRLTNDINLEMVSYKLSNGVVIDGNSFKITYNKAGSYLAGFCLEESNATVTIKNTKFGNVDGSGATGYYGIVTGNSGFSNSTIIFENVIYVSNNGQPLYNPHGKFLFRGENIFVQMGSGSYAQEWAETNYVEIQSGTTTVYHQTTTTDGFIYSYSTAAGNPYKNSSQVVVKKEATFDVQTNHTFLYSSASFAQNITVEENGHLNISQTEATNLVRKRFIYPDLNTYATAKFNFDKNSNVRLDLQAPIQVKAATGSFIVNPNATINMSVASGPTFDITTKNNFKIIIYDPKLADFTGTGQGTFGLLSDNASVDSLAVLTSNKVKVDSYFNSTTWLSNFETKTTILNANGTVYQNIMGEKLTDENLRLLGLSKRLVFTSIKIPMILSTQVNQQTGNSAQLSVTSENYGSSAKEVKYLLFTSLEDTGTLEKAKHIENVTDFEGKDTSNMFTYEHTINGLNPNTKYWFQAMVTNQNGRSELSSPVAFSTKPILNVLYAGSVTTHSVLLFAMLDSDTGIWTDFSNGEENPIKNKQADYGGIYTNLFFEYSKDKNFANYQTIEPVLDGNKNEMFYIELTGLDDNTTYYVRVKGTDVSGEEFILSETPVKEFTTQLEEVIDVEIPIEMVFQTKNKDLGTKDAGEIYSQRDDYQVVNKGTVPVQVSVSDFKKQNVDAETIELTSDSVSLLGKDALSIKLSGLGATTFEADLANVVNENPVLIGNLNTTDQKKIQLDFSGKFFNPLRTMLLPKYQMTLKFEPVK</sequence>
<feature type="chain" id="PRO_5038358483" description="Fibronectin type-III domain-containing protein" evidence="2">
    <location>
        <begin position="26"/>
        <end position="888"/>
    </location>
</feature>
<organism evidence="4 5">
    <name type="scientific">Enterococcus rivorum</name>
    <dbReference type="NCBI Taxonomy" id="762845"/>
    <lineage>
        <taxon>Bacteria</taxon>
        <taxon>Bacillati</taxon>
        <taxon>Bacillota</taxon>
        <taxon>Bacilli</taxon>
        <taxon>Lactobacillales</taxon>
        <taxon>Enterococcaceae</taxon>
        <taxon>Enterococcus</taxon>
    </lineage>
</organism>
<dbReference type="Proteomes" id="UP000095256">
    <property type="component" value="Unassembled WGS sequence"/>
</dbReference>
<dbReference type="OrthoDB" id="2171057at2"/>
<feature type="compositionally biased region" description="Low complexity" evidence="1">
    <location>
        <begin position="82"/>
        <end position="93"/>
    </location>
</feature>
<dbReference type="PROSITE" id="PS50853">
    <property type="entry name" value="FN3"/>
    <property type="match status" value="1"/>
</dbReference>
<evidence type="ECO:0000313" key="4">
    <source>
        <dbReference type="EMBL" id="OEH83021.1"/>
    </source>
</evidence>
<protein>
    <recommendedName>
        <fullName evidence="3">Fibronectin type-III domain-containing protein</fullName>
    </recommendedName>
</protein>
<feature type="domain" description="Fibronectin type-III" evidence="3">
    <location>
        <begin position="513"/>
        <end position="621"/>
    </location>
</feature>
<dbReference type="RefSeq" id="WP_069697976.1">
    <property type="nucleotide sequence ID" value="NZ_JAGGMA010000002.1"/>
</dbReference>
<keyword evidence="2" id="KW-0732">Signal</keyword>
<evidence type="ECO:0000256" key="1">
    <source>
        <dbReference type="SAM" id="MobiDB-lite"/>
    </source>
</evidence>
<dbReference type="AlphaFoldDB" id="A0A1E5KYQ8"/>
<dbReference type="InterPro" id="IPR013783">
    <property type="entry name" value="Ig-like_fold"/>
</dbReference>
<reference evidence="4 5" key="1">
    <citation type="submission" date="2016-09" db="EMBL/GenBank/DDBJ databases">
        <authorList>
            <person name="Capua I."/>
            <person name="De Benedictis P."/>
            <person name="Joannis T."/>
            <person name="Lombin L.H."/>
            <person name="Cattoli G."/>
        </authorList>
    </citation>
    <scope>NUCLEOTIDE SEQUENCE [LARGE SCALE GENOMIC DNA]</scope>
    <source>
        <strain evidence="4 5">LMG 25899</strain>
    </source>
</reference>